<evidence type="ECO:0000259" key="9">
    <source>
        <dbReference type="PROSITE" id="PS51755"/>
    </source>
</evidence>
<evidence type="ECO:0000256" key="5">
    <source>
        <dbReference type="ARBA" id="ARBA00023163"/>
    </source>
</evidence>
<dbReference type="AlphaFoldDB" id="A0A917S3V8"/>
<keyword evidence="2" id="KW-0902">Two-component regulatory system</keyword>
<keyword evidence="11" id="KW-1185">Reference proteome</keyword>
<dbReference type="InterPro" id="IPR001789">
    <property type="entry name" value="Sig_transdc_resp-reg_receiver"/>
</dbReference>
<feature type="domain" description="OmpR/PhoB-type" evidence="9">
    <location>
        <begin position="145"/>
        <end position="240"/>
    </location>
</feature>
<dbReference type="Gene3D" id="1.10.10.10">
    <property type="entry name" value="Winged helix-like DNA-binding domain superfamily/Winged helix DNA-binding domain"/>
    <property type="match status" value="1"/>
</dbReference>
<evidence type="ECO:0000256" key="7">
    <source>
        <dbReference type="PROSITE-ProRule" id="PRU01091"/>
    </source>
</evidence>
<feature type="DNA-binding region" description="OmpR/PhoB-type" evidence="7">
    <location>
        <begin position="145"/>
        <end position="240"/>
    </location>
</feature>
<dbReference type="CDD" id="cd17574">
    <property type="entry name" value="REC_OmpR"/>
    <property type="match status" value="1"/>
</dbReference>
<evidence type="ECO:0000256" key="6">
    <source>
        <dbReference type="PROSITE-ProRule" id="PRU00169"/>
    </source>
</evidence>
<dbReference type="PANTHER" id="PTHR48111:SF21">
    <property type="entry name" value="DNA-BINDING DUAL MASTER TRANSCRIPTIONAL REGULATOR RPAA"/>
    <property type="match status" value="1"/>
</dbReference>
<sequence length="240" mass="27011">MTSAGTLLLVEDDEVIGEATQLNLERYDYQVTWVQDGLDAWRAFTERSTEDPFQIVLCDVMLPGLDGISLCRRIREAGNTPVVLISARTESIDIVSGLEAGADDYVTKPFDIQVLLARLRSVSRRAVQPAVSDAESGQASPADGDEHLIIGDLDLDRRALEMRRGDKLINLTPTEMRLLLELAEQPGVVLSRAALLQRVWDYPEWEEDDHLVNVHIQRLRTKIGTDRIETVRGFGYKLRR</sequence>
<evidence type="ECO:0000256" key="2">
    <source>
        <dbReference type="ARBA" id="ARBA00023012"/>
    </source>
</evidence>
<dbReference type="PROSITE" id="PS50110">
    <property type="entry name" value="RESPONSE_REGULATORY"/>
    <property type="match status" value="1"/>
</dbReference>
<accession>A0A917S3V8</accession>
<dbReference type="InterPro" id="IPR036388">
    <property type="entry name" value="WH-like_DNA-bd_sf"/>
</dbReference>
<name>A0A917S3V8_9ACTN</name>
<dbReference type="GO" id="GO:0006355">
    <property type="term" value="P:regulation of DNA-templated transcription"/>
    <property type="evidence" value="ECO:0007669"/>
    <property type="project" value="InterPro"/>
</dbReference>
<evidence type="ECO:0000259" key="8">
    <source>
        <dbReference type="PROSITE" id="PS50110"/>
    </source>
</evidence>
<reference evidence="10" key="1">
    <citation type="journal article" date="2014" name="Int. J. Syst. Evol. Microbiol.">
        <title>Complete genome sequence of Corynebacterium casei LMG S-19264T (=DSM 44701T), isolated from a smear-ripened cheese.</title>
        <authorList>
            <consortium name="US DOE Joint Genome Institute (JGI-PGF)"/>
            <person name="Walter F."/>
            <person name="Albersmeier A."/>
            <person name="Kalinowski J."/>
            <person name="Ruckert C."/>
        </authorList>
    </citation>
    <scope>NUCLEOTIDE SEQUENCE</scope>
    <source>
        <strain evidence="10">CGMCC 4.7306</strain>
    </source>
</reference>
<organism evidence="10 11">
    <name type="scientific">Microlunatus endophyticus</name>
    <dbReference type="NCBI Taxonomy" id="1716077"/>
    <lineage>
        <taxon>Bacteria</taxon>
        <taxon>Bacillati</taxon>
        <taxon>Actinomycetota</taxon>
        <taxon>Actinomycetes</taxon>
        <taxon>Propionibacteriales</taxon>
        <taxon>Propionibacteriaceae</taxon>
        <taxon>Microlunatus</taxon>
    </lineage>
</organism>
<dbReference type="InterPro" id="IPR001867">
    <property type="entry name" value="OmpR/PhoB-type_DNA-bd"/>
</dbReference>
<dbReference type="SUPFAM" id="SSF46894">
    <property type="entry name" value="C-terminal effector domain of the bipartite response regulators"/>
    <property type="match status" value="1"/>
</dbReference>
<dbReference type="InterPro" id="IPR016032">
    <property type="entry name" value="Sig_transdc_resp-reg_C-effctor"/>
</dbReference>
<keyword evidence="1 6" id="KW-0597">Phosphoprotein</keyword>
<dbReference type="PROSITE" id="PS51755">
    <property type="entry name" value="OMPR_PHOB"/>
    <property type="match status" value="1"/>
</dbReference>
<feature type="modified residue" description="4-aspartylphosphate" evidence="6">
    <location>
        <position position="59"/>
    </location>
</feature>
<keyword evidence="4 7" id="KW-0238">DNA-binding</keyword>
<dbReference type="RefSeq" id="WP_188894076.1">
    <property type="nucleotide sequence ID" value="NZ_BMMZ01000002.1"/>
</dbReference>
<dbReference type="Gene3D" id="6.10.250.690">
    <property type="match status" value="1"/>
</dbReference>
<comment type="caution">
    <text evidence="10">The sequence shown here is derived from an EMBL/GenBank/DDBJ whole genome shotgun (WGS) entry which is preliminary data.</text>
</comment>
<evidence type="ECO:0000313" key="10">
    <source>
        <dbReference type="EMBL" id="GGL53593.1"/>
    </source>
</evidence>
<protein>
    <submittedName>
        <fullName evidence="10">Transcriptional regulatory protein CseB</fullName>
    </submittedName>
</protein>
<dbReference type="SMART" id="SM00448">
    <property type="entry name" value="REC"/>
    <property type="match status" value="1"/>
</dbReference>
<evidence type="ECO:0000256" key="4">
    <source>
        <dbReference type="ARBA" id="ARBA00023125"/>
    </source>
</evidence>
<keyword evidence="5" id="KW-0804">Transcription</keyword>
<dbReference type="GO" id="GO:0005829">
    <property type="term" value="C:cytosol"/>
    <property type="evidence" value="ECO:0007669"/>
    <property type="project" value="TreeGrafter"/>
</dbReference>
<dbReference type="SUPFAM" id="SSF52172">
    <property type="entry name" value="CheY-like"/>
    <property type="match status" value="1"/>
</dbReference>
<evidence type="ECO:0000313" key="11">
    <source>
        <dbReference type="Proteomes" id="UP000613840"/>
    </source>
</evidence>
<keyword evidence="3" id="KW-0805">Transcription regulation</keyword>
<dbReference type="Gene3D" id="3.40.50.2300">
    <property type="match status" value="1"/>
</dbReference>
<dbReference type="CDD" id="cd00383">
    <property type="entry name" value="trans_reg_C"/>
    <property type="match status" value="1"/>
</dbReference>
<dbReference type="InterPro" id="IPR011006">
    <property type="entry name" value="CheY-like_superfamily"/>
</dbReference>
<dbReference type="InterPro" id="IPR039420">
    <property type="entry name" value="WalR-like"/>
</dbReference>
<dbReference type="Pfam" id="PF00486">
    <property type="entry name" value="Trans_reg_C"/>
    <property type="match status" value="1"/>
</dbReference>
<dbReference type="GO" id="GO:0000156">
    <property type="term" value="F:phosphorelay response regulator activity"/>
    <property type="evidence" value="ECO:0007669"/>
    <property type="project" value="TreeGrafter"/>
</dbReference>
<proteinExistence type="predicted"/>
<dbReference type="GO" id="GO:0000976">
    <property type="term" value="F:transcription cis-regulatory region binding"/>
    <property type="evidence" value="ECO:0007669"/>
    <property type="project" value="TreeGrafter"/>
</dbReference>
<dbReference type="EMBL" id="BMMZ01000002">
    <property type="protein sequence ID" value="GGL53593.1"/>
    <property type="molecule type" value="Genomic_DNA"/>
</dbReference>
<evidence type="ECO:0000256" key="1">
    <source>
        <dbReference type="ARBA" id="ARBA00022553"/>
    </source>
</evidence>
<dbReference type="Pfam" id="PF00072">
    <property type="entry name" value="Response_reg"/>
    <property type="match status" value="1"/>
</dbReference>
<feature type="domain" description="Response regulatory" evidence="8">
    <location>
        <begin position="6"/>
        <end position="123"/>
    </location>
</feature>
<dbReference type="SMART" id="SM00862">
    <property type="entry name" value="Trans_reg_C"/>
    <property type="match status" value="1"/>
</dbReference>
<gene>
    <name evidence="10" type="primary">cseB</name>
    <name evidence="10" type="ORF">GCM10011575_10030</name>
</gene>
<reference evidence="10" key="2">
    <citation type="submission" date="2020-09" db="EMBL/GenBank/DDBJ databases">
        <authorList>
            <person name="Sun Q."/>
            <person name="Zhou Y."/>
        </authorList>
    </citation>
    <scope>NUCLEOTIDE SEQUENCE</scope>
    <source>
        <strain evidence="10">CGMCC 4.7306</strain>
    </source>
</reference>
<dbReference type="PANTHER" id="PTHR48111">
    <property type="entry name" value="REGULATOR OF RPOS"/>
    <property type="match status" value="1"/>
</dbReference>
<evidence type="ECO:0000256" key="3">
    <source>
        <dbReference type="ARBA" id="ARBA00023015"/>
    </source>
</evidence>
<dbReference type="Proteomes" id="UP000613840">
    <property type="component" value="Unassembled WGS sequence"/>
</dbReference>
<dbReference type="GO" id="GO:0032993">
    <property type="term" value="C:protein-DNA complex"/>
    <property type="evidence" value="ECO:0007669"/>
    <property type="project" value="TreeGrafter"/>
</dbReference>